<dbReference type="Proteomes" id="UP000324800">
    <property type="component" value="Unassembled WGS sequence"/>
</dbReference>
<evidence type="ECO:0000256" key="2">
    <source>
        <dbReference type="ARBA" id="ARBA00022737"/>
    </source>
</evidence>
<dbReference type="PANTHER" id="PTHR13780:SF35">
    <property type="entry name" value="LD22662P"/>
    <property type="match status" value="1"/>
</dbReference>
<keyword evidence="2" id="KW-0677">Repeat</keyword>
<dbReference type="SUPFAM" id="SSF54631">
    <property type="entry name" value="CBS-domain pair"/>
    <property type="match status" value="2"/>
</dbReference>
<feature type="region of interest" description="Disordered" evidence="5">
    <location>
        <begin position="358"/>
        <end position="387"/>
    </location>
</feature>
<evidence type="ECO:0000256" key="4">
    <source>
        <dbReference type="PROSITE-ProRule" id="PRU00703"/>
    </source>
</evidence>
<reference evidence="7 8" key="1">
    <citation type="submission" date="2019-03" db="EMBL/GenBank/DDBJ databases">
        <title>Single cell metagenomics reveals metabolic interactions within the superorganism composed of flagellate Streblomastix strix and complex community of Bacteroidetes bacteria on its surface.</title>
        <authorList>
            <person name="Treitli S.C."/>
            <person name="Kolisko M."/>
            <person name="Husnik F."/>
            <person name="Keeling P."/>
            <person name="Hampl V."/>
        </authorList>
    </citation>
    <scope>NUCLEOTIDE SEQUENCE [LARGE SCALE GENOMIC DNA]</scope>
    <source>
        <strain evidence="7">ST1C</strain>
    </source>
</reference>
<comment type="caution">
    <text evidence="7">The sequence shown here is derived from an EMBL/GenBank/DDBJ whole genome shotgun (WGS) entry which is preliminary data.</text>
</comment>
<feature type="domain" description="CBS" evidence="6">
    <location>
        <begin position="223"/>
        <end position="282"/>
    </location>
</feature>
<dbReference type="InterPro" id="IPR046342">
    <property type="entry name" value="CBS_dom_sf"/>
</dbReference>
<name>A0A5J4X6T0_9EUKA</name>
<dbReference type="AlphaFoldDB" id="A0A5J4X6T0"/>
<accession>A0A5J4X6T0</accession>
<evidence type="ECO:0000256" key="5">
    <source>
        <dbReference type="SAM" id="MobiDB-lite"/>
    </source>
</evidence>
<feature type="compositionally biased region" description="Low complexity" evidence="5">
    <location>
        <begin position="362"/>
        <end position="387"/>
    </location>
</feature>
<dbReference type="EMBL" id="SNRW01000168">
    <property type="protein sequence ID" value="KAA6402884.1"/>
    <property type="molecule type" value="Genomic_DNA"/>
</dbReference>
<proteinExistence type="inferred from homology"/>
<dbReference type="GO" id="GO:0016301">
    <property type="term" value="F:kinase activity"/>
    <property type="evidence" value="ECO:0007669"/>
    <property type="project" value="UniProtKB-KW"/>
</dbReference>
<dbReference type="PROSITE" id="PS51371">
    <property type="entry name" value="CBS"/>
    <property type="match status" value="4"/>
</dbReference>
<protein>
    <submittedName>
        <fullName evidence="7">Putative 5'-AMP-activated protein kinase subunit gamma-2</fullName>
    </submittedName>
</protein>
<dbReference type="Gene3D" id="3.10.580.10">
    <property type="entry name" value="CBS-domain"/>
    <property type="match status" value="2"/>
</dbReference>
<evidence type="ECO:0000313" key="8">
    <source>
        <dbReference type="Proteomes" id="UP000324800"/>
    </source>
</evidence>
<evidence type="ECO:0000256" key="3">
    <source>
        <dbReference type="ARBA" id="ARBA00023122"/>
    </source>
</evidence>
<comment type="similarity">
    <text evidence="1">Belongs to the 5'-AMP-activated protein kinase gamma subunit family.</text>
</comment>
<dbReference type="InterPro" id="IPR050511">
    <property type="entry name" value="AMPK_gamma/SDS23_families"/>
</dbReference>
<dbReference type="InterPro" id="IPR000644">
    <property type="entry name" value="CBS_dom"/>
</dbReference>
<gene>
    <name evidence="7" type="ORF">EZS28_001588</name>
</gene>
<evidence type="ECO:0000256" key="1">
    <source>
        <dbReference type="ARBA" id="ARBA00006750"/>
    </source>
</evidence>
<feature type="domain" description="CBS" evidence="6">
    <location>
        <begin position="126"/>
        <end position="186"/>
    </location>
</feature>
<dbReference type="Pfam" id="PF00571">
    <property type="entry name" value="CBS"/>
    <property type="match status" value="4"/>
</dbReference>
<evidence type="ECO:0000313" key="7">
    <source>
        <dbReference type="EMBL" id="KAA6402884.1"/>
    </source>
</evidence>
<evidence type="ECO:0000259" key="6">
    <source>
        <dbReference type="PROSITE" id="PS51371"/>
    </source>
</evidence>
<organism evidence="7 8">
    <name type="scientific">Streblomastix strix</name>
    <dbReference type="NCBI Taxonomy" id="222440"/>
    <lineage>
        <taxon>Eukaryota</taxon>
        <taxon>Metamonada</taxon>
        <taxon>Preaxostyla</taxon>
        <taxon>Oxymonadida</taxon>
        <taxon>Streblomastigidae</taxon>
        <taxon>Streblomastix</taxon>
    </lineage>
</organism>
<keyword evidence="7" id="KW-0808">Transferase</keyword>
<dbReference type="PANTHER" id="PTHR13780">
    <property type="entry name" value="AMP-ACTIVATED PROTEIN KINASE, GAMMA REGULATORY SUBUNIT"/>
    <property type="match status" value="1"/>
</dbReference>
<sequence>MTVQKSEILGVEDFLKTHTAYDLLPESGKVIVLDVGLAIASAFQAFAENSVRSAPLWDNRRQEYVGMITSSDLLEIVLELHTHLSQEEFEESLEIITIREWNRWKRQKQTQSKTQLDKSDAAAEKPARIPLIFVHPEASLYDASRVLLNNHLHRGPVIDMDTQAVLHIITHARILRLIVSNWRHDTHVLDRTIAELGIGTYGKVEFNPQQEKKKEESKDKDGTQTIQLSYILEGTSVIAAMRVMQDKKISALPVLGANGGVVGIYASSDLSYLPLAHLHGALQLPVSYALKHRSGLNVPRLVNGKPLVFKCKKTDKLRVVLRNLAENNIHRLVIVGDDNKLEGVISVNDILRFFTSLSPDGTSTNPTPSDSASPSPSSAPTAPTAAK</sequence>
<keyword evidence="7" id="KW-0418">Kinase</keyword>
<feature type="domain" description="CBS" evidence="6">
    <location>
        <begin position="304"/>
        <end position="363"/>
    </location>
</feature>
<keyword evidence="3 4" id="KW-0129">CBS domain</keyword>
<feature type="domain" description="CBS" evidence="6">
    <location>
        <begin position="23"/>
        <end position="84"/>
    </location>
</feature>
<dbReference type="SMART" id="SM00116">
    <property type="entry name" value="CBS"/>
    <property type="match status" value="4"/>
</dbReference>
<dbReference type="OrthoDB" id="449052at2759"/>